<organism evidence="1 2">
    <name type="scientific">Allorhizobium taibaishanense</name>
    <dbReference type="NCBI Taxonomy" id="887144"/>
    <lineage>
        <taxon>Bacteria</taxon>
        <taxon>Pseudomonadati</taxon>
        <taxon>Pseudomonadota</taxon>
        <taxon>Alphaproteobacteria</taxon>
        <taxon>Hyphomicrobiales</taxon>
        <taxon>Rhizobiaceae</taxon>
        <taxon>Rhizobium/Agrobacterium group</taxon>
        <taxon>Allorhizobium</taxon>
    </lineage>
</organism>
<name>A0A7W6MTL3_9HYPH</name>
<gene>
    <name evidence="1" type="ORF">GGQ71_001513</name>
</gene>
<accession>A0A7W6MTL3</accession>
<protein>
    <submittedName>
        <fullName evidence="1">Uncharacterized protein</fullName>
    </submittedName>
</protein>
<evidence type="ECO:0000313" key="2">
    <source>
        <dbReference type="Proteomes" id="UP000544107"/>
    </source>
</evidence>
<proteinExistence type="predicted"/>
<reference evidence="1 2" key="1">
    <citation type="submission" date="2020-08" db="EMBL/GenBank/DDBJ databases">
        <title>Genomic Encyclopedia of Type Strains, Phase IV (KMG-IV): sequencing the most valuable type-strain genomes for metagenomic binning, comparative biology and taxonomic classification.</title>
        <authorList>
            <person name="Goeker M."/>
        </authorList>
    </citation>
    <scope>NUCLEOTIDE SEQUENCE [LARGE SCALE GENOMIC DNA]</scope>
    <source>
        <strain evidence="1 2">DSM 100021</strain>
    </source>
</reference>
<sequence length="259" mass="28110">MTNRPMKKRTILLAIVGCFIGIAVLDRITDQGFSGQAWGFWRHDRQIGEVLDLGSVSKLRVDGAASEITVTADPASPPAAKLTGERDGWGAFWQSGWSTRDCGQSGRMHVDNDTLVVEMSAPSRFLDWSDCSLRLTANLKPEAAVLIRQQAARITLKGNFSTVDVKADAGDFSLDGHAQTLDVAGAALRVQAWFRSIAHTETIALTGRMMDASLHFMVPTPISYLVEATASLIDSQLPNTPGAKPSITIRGEMVRTRID</sequence>
<comment type="caution">
    <text evidence="1">The sequence shown here is derived from an EMBL/GenBank/DDBJ whole genome shotgun (WGS) entry which is preliminary data.</text>
</comment>
<dbReference type="Proteomes" id="UP000544107">
    <property type="component" value="Unassembled WGS sequence"/>
</dbReference>
<evidence type="ECO:0000313" key="1">
    <source>
        <dbReference type="EMBL" id="MBB4007250.1"/>
    </source>
</evidence>
<dbReference type="AlphaFoldDB" id="A0A7W6MTL3"/>
<dbReference type="RefSeq" id="WP_234801704.1">
    <property type="nucleotide sequence ID" value="NZ_JACIED010000002.1"/>
</dbReference>
<dbReference type="EMBL" id="JACIED010000002">
    <property type="protein sequence ID" value="MBB4007250.1"/>
    <property type="molecule type" value="Genomic_DNA"/>
</dbReference>